<keyword evidence="3" id="KW-1185">Reference proteome</keyword>
<dbReference type="Gene3D" id="1.10.1130.10">
    <property type="entry name" value="Flavocytochrome C3, Chain A"/>
    <property type="match status" value="1"/>
</dbReference>
<dbReference type="Proteomes" id="UP000000262">
    <property type="component" value="Chromosome"/>
</dbReference>
<evidence type="ECO:0000256" key="1">
    <source>
        <dbReference type="SAM" id="Phobius"/>
    </source>
</evidence>
<dbReference type="STRING" id="453591.Igni_0530"/>
<protein>
    <submittedName>
        <fullName evidence="2">Hypothetical cytochrome</fullName>
    </submittedName>
</protein>
<keyword evidence="1" id="KW-1133">Transmembrane helix</keyword>
<keyword evidence="1" id="KW-0812">Transmembrane</keyword>
<evidence type="ECO:0000313" key="2">
    <source>
        <dbReference type="EMBL" id="ABU81712.1"/>
    </source>
</evidence>
<sequence length="216" mass="23907">MAPQRLGSEVMKRLAAFLPLLAAVALAYTPAYPCTYCHTPWLKLDGNVKAVEFHKINLLHGAHSGLYCSNCHDPQDPIKLVNGATVVPKELASPEQMHQYDTLCAQCHPRVYADYLVGAHANSTFVCEGGSSHFVYGYKGSPYWYHECPKYTNLKTVPGKSCVFCHDPHDPIKPPSNIMPPPSDRPEPYPQDAVLNSLFFLMGVAAFLSIIAYVKK</sequence>
<dbReference type="eggNOG" id="arCOG09418">
    <property type="taxonomic scope" value="Archaea"/>
</dbReference>
<gene>
    <name evidence="2" type="ordered locus">Igni_0530</name>
</gene>
<dbReference type="KEGG" id="iho:Igni_0530"/>
<evidence type="ECO:0000313" key="3">
    <source>
        <dbReference type="Proteomes" id="UP000000262"/>
    </source>
</evidence>
<accession>A8A9W0</accession>
<name>A8A9W0_IGNH4</name>
<dbReference type="EMBL" id="CP000816">
    <property type="protein sequence ID" value="ABU81712.1"/>
    <property type="molecule type" value="Genomic_DNA"/>
</dbReference>
<keyword evidence="1" id="KW-0472">Membrane</keyword>
<dbReference type="AlphaFoldDB" id="A8A9W0"/>
<reference evidence="2 3" key="1">
    <citation type="journal article" date="2008" name="Genome Biol.">
        <title>A genomic analysis of the archaeal system Ignicoccus hospitalis-Nanoarchaeum equitans.</title>
        <authorList>
            <person name="Podar M."/>
            <person name="Anderson I."/>
            <person name="Makarova K.S."/>
            <person name="Elkins J.G."/>
            <person name="Ivanova N."/>
            <person name="Wall M.A."/>
            <person name="Lykidis A."/>
            <person name="Mavromatis K."/>
            <person name="Sun H."/>
            <person name="Hudson M.E."/>
            <person name="Chen W."/>
            <person name="Deciu C."/>
            <person name="Hutchison D."/>
            <person name="Eads J.R."/>
            <person name="Anderson A."/>
            <person name="Fernandes F."/>
            <person name="Szeto E."/>
            <person name="Lapidus A."/>
            <person name="Kyrpides N.C."/>
            <person name="Saier M.H.Jr."/>
            <person name="Richardson P.M."/>
            <person name="Rachel R."/>
            <person name="Huber H."/>
            <person name="Eisen J.A."/>
            <person name="Koonin E.V."/>
            <person name="Keller M."/>
            <person name="Stetter K.O."/>
        </authorList>
    </citation>
    <scope>NUCLEOTIDE SEQUENCE [LARGE SCALE GENOMIC DNA]</scope>
    <source>
        <strain evidence="3">KIN4/I / DSM 18386 / JCM 14125</strain>
    </source>
</reference>
<dbReference type="InterPro" id="IPR036280">
    <property type="entry name" value="Multihaem_cyt_sf"/>
</dbReference>
<organism evidence="2 3">
    <name type="scientific">Ignicoccus hospitalis (strain KIN4/I / DSM 18386 / JCM 14125)</name>
    <dbReference type="NCBI Taxonomy" id="453591"/>
    <lineage>
        <taxon>Archaea</taxon>
        <taxon>Thermoproteota</taxon>
        <taxon>Thermoprotei</taxon>
        <taxon>Desulfurococcales</taxon>
        <taxon>Desulfurococcaceae</taxon>
        <taxon>Ignicoccus</taxon>
    </lineage>
</organism>
<dbReference type="SUPFAM" id="SSF48695">
    <property type="entry name" value="Multiheme cytochromes"/>
    <property type="match status" value="1"/>
</dbReference>
<dbReference type="HOGENOM" id="CLU_1243063_0_0_2"/>
<proteinExistence type="predicted"/>
<feature type="transmembrane region" description="Helical" evidence="1">
    <location>
        <begin position="193"/>
        <end position="214"/>
    </location>
</feature>